<dbReference type="Proteomes" id="UP000009131">
    <property type="component" value="Unassembled WGS sequence"/>
</dbReference>
<proteinExistence type="predicted"/>
<keyword evidence="2" id="KW-0812">Transmembrane</keyword>
<keyword evidence="2" id="KW-1133">Transmembrane helix</keyword>
<comment type="caution">
    <text evidence="3">The sequence shown here is derived from an EMBL/GenBank/DDBJ whole genome shotgun (WGS) entry which is preliminary data.</text>
</comment>
<feature type="transmembrane region" description="Helical" evidence="2">
    <location>
        <begin position="171"/>
        <end position="195"/>
    </location>
</feature>
<keyword evidence="2" id="KW-0472">Membrane</keyword>
<dbReference type="PANTHER" id="PTHR31362:SF0">
    <property type="entry name" value="EXOSTOSIN DOMAIN-CONTAINING PROTEIN-RELATED"/>
    <property type="match status" value="1"/>
</dbReference>
<dbReference type="PANTHER" id="PTHR31362">
    <property type="entry name" value="GLYCOSYLTRANSFERASE STELLO1-RELATED"/>
    <property type="match status" value="1"/>
</dbReference>
<feature type="transmembrane region" description="Helical" evidence="2">
    <location>
        <begin position="83"/>
        <end position="103"/>
    </location>
</feature>
<feature type="transmembrane region" description="Helical" evidence="2">
    <location>
        <begin position="141"/>
        <end position="159"/>
    </location>
</feature>
<organism evidence="3 4">
    <name type="scientific">Mixia osmundae (strain CBS 9802 / IAM 14324 / JCM 22182 / KY 12970)</name>
    <dbReference type="NCBI Taxonomy" id="764103"/>
    <lineage>
        <taxon>Eukaryota</taxon>
        <taxon>Fungi</taxon>
        <taxon>Dikarya</taxon>
        <taxon>Basidiomycota</taxon>
        <taxon>Pucciniomycotina</taxon>
        <taxon>Mixiomycetes</taxon>
        <taxon>Mixiales</taxon>
        <taxon>Mixiaceae</taxon>
        <taxon>Mixia</taxon>
    </lineage>
</organism>
<reference evidence="3 4" key="1">
    <citation type="journal article" date="2011" name="J. Gen. Appl. Microbiol.">
        <title>Draft genome sequencing of the enigmatic basidiomycete Mixia osmundae.</title>
        <authorList>
            <person name="Nishida H."/>
            <person name="Nagatsuka Y."/>
            <person name="Sugiyama J."/>
        </authorList>
    </citation>
    <scope>NUCLEOTIDE SEQUENCE [LARGE SCALE GENOMIC DNA]</scope>
    <source>
        <strain evidence="4">CBS 9802 / IAM 14324 / JCM 22182 / KY 12970</strain>
    </source>
</reference>
<dbReference type="Pfam" id="PF03385">
    <property type="entry name" value="STELLO"/>
    <property type="match status" value="1"/>
</dbReference>
<evidence type="ECO:0000256" key="2">
    <source>
        <dbReference type="SAM" id="Phobius"/>
    </source>
</evidence>
<gene>
    <name evidence="3" type="primary">Mo03520</name>
    <name evidence="3" type="ORF">E5Q_03520</name>
</gene>
<evidence type="ECO:0000313" key="3">
    <source>
        <dbReference type="EMBL" id="GAA96847.1"/>
    </source>
</evidence>
<name>G7E210_MIXOS</name>
<dbReference type="HOGENOM" id="CLU_276816_0_0_1"/>
<dbReference type="AlphaFoldDB" id="G7E210"/>
<dbReference type="eggNOG" id="ENOG502QTAG">
    <property type="taxonomic scope" value="Eukaryota"/>
</dbReference>
<accession>G7E210</accession>
<sequence>MLLQADWLVLLLSTLVPWFVVGLYCQRARLAVVAHLLPHRASIAWRPLSDDPVDDDSGEAAAQAYDAHHVPQQPEHDLFDKQLVLEAAPLAGLILIGLLLAMSTHMTEFVPELMQAFLLIAVIGFLALQRLRKDTRAALEMAPLLVVAATSLTAALISIKHLPAVMQWRRVWPAVVWAAHAYGHYAIVAHSAAFQSVKITCSGDRTTPPKRSIPQVAFYTLTITLGGVLVLGIFPTGNVPVPWSTMVPALPPLAGYATQGITNDGFQRLLDTAWNVARVGLSIYLLGIMRDQGTSYTIFLASFIALSLRLANQIPDLICNFTKAPKTELALGFVTVLSLALWLRRQHRVAPGSDYAARVGVYSNGNGKTPTPTSTYMSDDALPDSDSNEGSGNISLNSTLNGSPSSPKRSRSAGGSRTSFEIETEELQKELDADPYGSLYGSLSNAQKWPKHLKWFALMLIGPLVQLVILGPSSWKVNTRGNTHWMVVTTVNLPTSTMEALCALDNWEVAVVADLKTPRSWSSGPACHFLSTNYQSRLPFRVVSRIPYKAYTRKSIGYLFAIANGAELIQDTDDDNLPNEEIVLQDPDSPEFMTALPSGNLETSRVINPYAHFARGDIWPRGFPLEEYDRNATMRYLKASEASENVQGRALIQQGLADLDPDVDAIFRLLNREDIAKVRFCKAVPSLKMARGALAPFNSQNTLFHHDAFWGLLLPITVTFRATDIIRGYWAQRLLWDVGGTLAFREPSVDQIRNAHDYIQDMTSEEKLYTQSGDLTTFLQDWSDSSLDLPTRLLHLLRAMQSEKFIRGPDVELAKAWVADLRSIGYEFPEIKPWSKRSMLTEATAIEPAVLKDNAHHMRWRRFKCDPRRPPVRKALLVVVYNSPWYQHMDDFLDMYGDFYEKVVFYGQNKPGAANPRVIPANIEAGEFGHVAFLDALNANPGYDYYHWTNDDVAFSPFLMSTYDPNWLIMSHDMNWAQGQVYDGNKADHSPLEIYHGWWALDRPDLIENWMHAFNASSEQHKTNLIDSSAERRITIYGGQNDFFWLPGRLRQEWIDILTPFANPERRVWHEMVHASAIHMLDGREHRKQVADGLSPWMWGGERQELDRFVTPDRLVIHPLKLSMAGMQQRWQSYIMDSADHVFGPLTY</sequence>
<dbReference type="InParanoid" id="G7E210"/>
<evidence type="ECO:0000313" key="4">
    <source>
        <dbReference type="Proteomes" id="UP000009131"/>
    </source>
</evidence>
<feature type="transmembrane region" description="Helical" evidence="2">
    <location>
        <begin position="6"/>
        <end position="25"/>
    </location>
</feature>
<feature type="region of interest" description="Disordered" evidence="1">
    <location>
        <begin position="360"/>
        <end position="420"/>
    </location>
</feature>
<keyword evidence="4" id="KW-1185">Reference proteome</keyword>
<evidence type="ECO:0000256" key="1">
    <source>
        <dbReference type="SAM" id="MobiDB-lite"/>
    </source>
</evidence>
<feature type="transmembrane region" description="Helical" evidence="2">
    <location>
        <begin position="109"/>
        <end position="129"/>
    </location>
</feature>
<dbReference type="EMBL" id="BABT02000108">
    <property type="protein sequence ID" value="GAA96847.1"/>
    <property type="molecule type" value="Genomic_DNA"/>
</dbReference>
<feature type="transmembrane region" description="Helical" evidence="2">
    <location>
        <begin position="216"/>
        <end position="234"/>
    </location>
</feature>
<feature type="compositionally biased region" description="Polar residues" evidence="1">
    <location>
        <begin position="363"/>
        <end position="377"/>
    </location>
</feature>
<dbReference type="RefSeq" id="XP_014567297.1">
    <property type="nucleotide sequence ID" value="XM_014711811.1"/>
</dbReference>
<feature type="compositionally biased region" description="Polar residues" evidence="1">
    <location>
        <begin position="388"/>
        <end position="420"/>
    </location>
</feature>
<protein>
    <submittedName>
        <fullName evidence="3">Uncharacterized protein</fullName>
    </submittedName>
</protein>
<dbReference type="InterPro" id="IPR005049">
    <property type="entry name" value="STL-like"/>
</dbReference>
<reference evidence="3 4" key="2">
    <citation type="journal article" date="2012" name="Open Biol.">
        <title>Characteristics of nucleosomes and linker DNA regions on the genome of the basidiomycete Mixia osmundae revealed by mono- and dinucleosome mapping.</title>
        <authorList>
            <person name="Nishida H."/>
            <person name="Kondo S."/>
            <person name="Matsumoto T."/>
            <person name="Suzuki Y."/>
            <person name="Yoshikawa H."/>
            <person name="Taylor T.D."/>
            <person name="Sugiyama J."/>
        </authorList>
    </citation>
    <scope>NUCLEOTIDE SEQUENCE [LARGE SCALE GENOMIC DNA]</scope>
    <source>
        <strain evidence="4">CBS 9802 / IAM 14324 / JCM 22182 / KY 12970</strain>
    </source>
</reference>
<dbReference type="STRING" id="764103.G7E210"/>
<dbReference type="OrthoDB" id="408493at2759"/>